<feature type="transmembrane region" description="Helical" evidence="7">
    <location>
        <begin position="154"/>
        <end position="173"/>
    </location>
</feature>
<keyword evidence="3" id="KW-1003">Cell membrane</keyword>
<evidence type="ECO:0000256" key="6">
    <source>
        <dbReference type="ARBA" id="ARBA00023136"/>
    </source>
</evidence>
<name>A0A6J7PDG8_9ZZZZ</name>
<feature type="transmembrane region" description="Helical" evidence="7">
    <location>
        <begin position="27"/>
        <end position="52"/>
    </location>
</feature>
<keyword evidence="2" id="KW-0813">Transport</keyword>
<protein>
    <submittedName>
        <fullName evidence="9">Unannotated protein</fullName>
    </submittedName>
</protein>
<accession>A0A6J7PDG8</accession>
<dbReference type="InterPro" id="IPR000515">
    <property type="entry name" value="MetI-like"/>
</dbReference>
<evidence type="ECO:0000259" key="8">
    <source>
        <dbReference type="PROSITE" id="PS50928"/>
    </source>
</evidence>
<evidence type="ECO:0000256" key="3">
    <source>
        <dbReference type="ARBA" id="ARBA00022475"/>
    </source>
</evidence>
<dbReference type="Pfam" id="PF00528">
    <property type="entry name" value="BPD_transp_1"/>
    <property type="match status" value="1"/>
</dbReference>
<dbReference type="GO" id="GO:0005886">
    <property type="term" value="C:plasma membrane"/>
    <property type="evidence" value="ECO:0007669"/>
    <property type="project" value="UniProtKB-SubCell"/>
</dbReference>
<comment type="subcellular location">
    <subcellularLocation>
        <location evidence="1">Cell membrane</location>
        <topology evidence="1">Multi-pass membrane protein</topology>
    </subcellularLocation>
</comment>
<evidence type="ECO:0000256" key="7">
    <source>
        <dbReference type="SAM" id="Phobius"/>
    </source>
</evidence>
<reference evidence="9" key="1">
    <citation type="submission" date="2020-05" db="EMBL/GenBank/DDBJ databases">
        <authorList>
            <person name="Chiriac C."/>
            <person name="Salcher M."/>
            <person name="Ghai R."/>
            <person name="Kavagutti S V."/>
        </authorList>
    </citation>
    <scope>NUCLEOTIDE SEQUENCE</scope>
</reference>
<evidence type="ECO:0000256" key="5">
    <source>
        <dbReference type="ARBA" id="ARBA00022989"/>
    </source>
</evidence>
<feature type="transmembrane region" description="Helical" evidence="7">
    <location>
        <begin position="211"/>
        <end position="235"/>
    </location>
</feature>
<dbReference type="SUPFAM" id="SSF161098">
    <property type="entry name" value="MetI-like"/>
    <property type="match status" value="1"/>
</dbReference>
<proteinExistence type="predicted"/>
<evidence type="ECO:0000256" key="1">
    <source>
        <dbReference type="ARBA" id="ARBA00004651"/>
    </source>
</evidence>
<sequence>MSILEVQSASPEPVVLQRARRRWGGSLGMTGWIAVAVLALLALVAIVGPMLVQTDPDSISLFDSFGPPAPGHPLGFDGQGRDLFARLVFGARSSLIGPVLVVIISMTLGGIIAVSAAWIGGTYDSIVARVIDALFAFPGLLLAIVAVALFEPGLLAASIALSIGYTPYVARIIRSAVLRERSLPYVSALTVQGLSGTTIALRHLLPNCSGILVAAATLSYGYALIDLAALSFIGLGVQAPQSDWGVMVASGIPGILAGFPQESLYAGLCIVIAVGAVNLLGDRITAIAEARR</sequence>
<dbReference type="PANTHER" id="PTHR43386:SF1">
    <property type="entry name" value="D,D-DIPEPTIDE TRANSPORT SYSTEM PERMEASE PROTEIN DDPC-RELATED"/>
    <property type="match status" value="1"/>
</dbReference>
<organism evidence="9">
    <name type="scientific">freshwater metagenome</name>
    <dbReference type="NCBI Taxonomy" id="449393"/>
    <lineage>
        <taxon>unclassified sequences</taxon>
        <taxon>metagenomes</taxon>
        <taxon>ecological metagenomes</taxon>
    </lineage>
</organism>
<evidence type="ECO:0000256" key="2">
    <source>
        <dbReference type="ARBA" id="ARBA00022448"/>
    </source>
</evidence>
<evidence type="ECO:0000313" key="9">
    <source>
        <dbReference type="EMBL" id="CAB5002525.1"/>
    </source>
</evidence>
<feature type="transmembrane region" description="Helical" evidence="7">
    <location>
        <begin position="95"/>
        <end position="119"/>
    </location>
</feature>
<feature type="transmembrane region" description="Helical" evidence="7">
    <location>
        <begin position="265"/>
        <end position="281"/>
    </location>
</feature>
<feature type="transmembrane region" description="Helical" evidence="7">
    <location>
        <begin position="126"/>
        <end position="148"/>
    </location>
</feature>
<dbReference type="Gene3D" id="1.10.3720.10">
    <property type="entry name" value="MetI-like"/>
    <property type="match status" value="1"/>
</dbReference>
<feature type="domain" description="ABC transmembrane type-1" evidence="8">
    <location>
        <begin position="91"/>
        <end position="281"/>
    </location>
</feature>
<dbReference type="EMBL" id="CAFBOZ010000088">
    <property type="protein sequence ID" value="CAB5002525.1"/>
    <property type="molecule type" value="Genomic_DNA"/>
</dbReference>
<dbReference type="PANTHER" id="PTHR43386">
    <property type="entry name" value="OLIGOPEPTIDE TRANSPORT SYSTEM PERMEASE PROTEIN APPC"/>
    <property type="match status" value="1"/>
</dbReference>
<dbReference type="InterPro" id="IPR035906">
    <property type="entry name" value="MetI-like_sf"/>
</dbReference>
<keyword evidence="4 7" id="KW-0812">Transmembrane</keyword>
<dbReference type="AlphaFoldDB" id="A0A6J7PDG8"/>
<keyword evidence="6 7" id="KW-0472">Membrane</keyword>
<keyword evidence="5 7" id="KW-1133">Transmembrane helix</keyword>
<evidence type="ECO:0000256" key="4">
    <source>
        <dbReference type="ARBA" id="ARBA00022692"/>
    </source>
</evidence>
<dbReference type="PROSITE" id="PS50928">
    <property type="entry name" value="ABC_TM1"/>
    <property type="match status" value="1"/>
</dbReference>
<dbReference type="InterPro" id="IPR050366">
    <property type="entry name" value="BP-dependent_transpt_permease"/>
</dbReference>
<dbReference type="CDD" id="cd06261">
    <property type="entry name" value="TM_PBP2"/>
    <property type="match status" value="1"/>
</dbReference>
<dbReference type="GO" id="GO:0055085">
    <property type="term" value="P:transmembrane transport"/>
    <property type="evidence" value="ECO:0007669"/>
    <property type="project" value="InterPro"/>
</dbReference>
<gene>
    <name evidence="9" type="ORF">UFOPK3992_00735</name>
</gene>